<proteinExistence type="predicted"/>
<dbReference type="EMBL" id="CP022540">
    <property type="protein sequence ID" value="ASP22419.1"/>
    <property type="molecule type" value="Genomic_DNA"/>
</dbReference>
<dbReference type="Pfam" id="PF01476">
    <property type="entry name" value="LysM"/>
    <property type="match status" value="1"/>
</dbReference>
<dbReference type="CDD" id="cd00118">
    <property type="entry name" value="LysM"/>
    <property type="match status" value="1"/>
</dbReference>
<dbReference type="InterPro" id="IPR036779">
    <property type="entry name" value="LysM_dom_sf"/>
</dbReference>
<feature type="domain" description="LysM" evidence="2">
    <location>
        <begin position="581"/>
        <end position="630"/>
    </location>
</feature>
<dbReference type="Proteomes" id="UP000203589">
    <property type="component" value="Chromosome"/>
</dbReference>
<gene>
    <name evidence="3" type="ORF">ANTHELSMS3_03798</name>
</gene>
<dbReference type="PANTHER" id="PTHR34700">
    <property type="entry name" value="POTASSIUM BINDING PROTEIN KBP"/>
    <property type="match status" value="1"/>
</dbReference>
<dbReference type="InterPro" id="IPR018392">
    <property type="entry name" value="LysM"/>
</dbReference>
<dbReference type="PANTHER" id="PTHR34700:SF4">
    <property type="entry name" value="PHAGE-LIKE ELEMENT PBSX PROTEIN XKDP"/>
    <property type="match status" value="1"/>
</dbReference>
<evidence type="ECO:0000313" key="3">
    <source>
        <dbReference type="EMBL" id="ASP22419.1"/>
    </source>
</evidence>
<dbReference type="InterPro" id="IPR052196">
    <property type="entry name" value="Bact_Kbp"/>
</dbReference>
<feature type="compositionally biased region" description="Low complexity" evidence="1">
    <location>
        <begin position="75"/>
        <end position="116"/>
    </location>
</feature>
<dbReference type="KEGG" id="aht:ANTHELSMS3_03798"/>
<dbReference type="Gene3D" id="3.10.350.10">
    <property type="entry name" value="LysM domain"/>
    <property type="match status" value="1"/>
</dbReference>
<dbReference type="RefSeq" id="WP_094036205.1">
    <property type="nucleotide sequence ID" value="NZ_CP022540.1"/>
</dbReference>
<dbReference type="SMART" id="SM00257">
    <property type="entry name" value="LysM"/>
    <property type="match status" value="1"/>
</dbReference>
<feature type="region of interest" description="Disordered" evidence="1">
    <location>
        <begin position="273"/>
        <end position="320"/>
    </location>
</feature>
<dbReference type="AlphaFoldDB" id="A0A222E876"/>
<dbReference type="PROSITE" id="PS51782">
    <property type="entry name" value="LYSM"/>
    <property type="match status" value="1"/>
</dbReference>
<reference evidence="3 4" key="1">
    <citation type="submission" date="2017-07" db="EMBL/GenBank/DDBJ databases">
        <title>Genome Sequence of Antarctobacter heliothermus Strain SMS3 Isolated from a culture of the Diatom Skeletonema marinoi.</title>
        <authorList>
            <person name="Topel M."/>
            <person name="Pinder M.I.M."/>
            <person name="Johansson O.N."/>
            <person name="Kourtchenko O."/>
            <person name="Godhe A."/>
            <person name="Clarke A.K."/>
        </authorList>
    </citation>
    <scope>NUCLEOTIDE SEQUENCE [LARGE SCALE GENOMIC DNA]</scope>
    <source>
        <strain evidence="3 4">SMS3</strain>
    </source>
</reference>
<evidence type="ECO:0000313" key="4">
    <source>
        <dbReference type="Proteomes" id="UP000203589"/>
    </source>
</evidence>
<feature type="region of interest" description="Disordered" evidence="1">
    <location>
        <begin position="75"/>
        <end position="129"/>
    </location>
</feature>
<evidence type="ECO:0000259" key="2">
    <source>
        <dbReference type="PROSITE" id="PS51782"/>
    </source>
</evidence>
<accession>A0A222E876</accession>
<evidence type="ECO:0000256" key="1">
    <source>
        <dbReference type="SAM" id="MobiDB-lite"/>
    </source>
</evidence>
<organism evidence="3 4">
    <name type="scientific">Antarctobacter heliothermus</name>
    <dbReference type="NCBI Taxonomy" id="74033"/>
    <lineage>
        <taxon>Bacteria</taxon>
        <taxon>Pseudomonadati</taxon>
        <taxon>Pseudomonadota</taxon>
        <taxon>Alphaproteobacteria</taxon>
        <taxon>Rhodobacterales</taxon>
        <taxon>Roseobacteraceae</taxon>
        <taxon>Antarctobacter</taxon>
    </lineage>
</organism>
<sequence length="636" mass="64237">MSKIALYSAIAGAGTVGTVTVMVMTGIIQMPGTPAVDTPPPAAVVTAPEAPVPPVAPNADAPLATADPVAAPVVTADAPDPTTAPVATTDAPDPTAAPVATADAPDPATPPLETAAIADPKSPAPDATSVADAPIETAAAPAPVKEGAAPEPAASALLPLFDPGATAVVPELLLDGDVAIKRPNFDVVRAETDGFSLIAGGGEPGAKLEVIVDGEPVETLEIGSDGKFTTFLNLPPDRAAVISLRQTADEKTVLSEGEVIVAPQQVAAVDLSPERQPKTPVDTSLVDPGPIFETRPDPNASVADPARATTSPVATIPPVGDAGTVAATDPVVDPGAVEGQPAVAPDQIARAFPQPEVGAGPDPLGAPVWNGAPARGPVPGTQPAPEAGAAPLRPVAATGTPVAVDDKDPDAPQVGTVTAGIPDPASSVGAVDPALPAADTVITARVLPEATDPPSSARGPAVLLSTPRGIEALSTAPIAPGDVALDSISYDDQGDVLLSGRGKTTSFVRVYLDNTPVTTSRIREDGGWRVELPEVDQGTYVLRIDQINERGQVTARVESPFLRENAAVLEGALAGGTGLVRTVTIQPGNTLWGISSNRYGDGMQYVRIFEANRERIRNPNLIYPGQIFNLPDGAGN</sequence>
<protein>
    <submittedName>
        <fullName evidence="3">LysM domain/BON superfamily protein</fullName>
    </submittedName>
</protein>
<name>A0A222E876_9RHOB</name>
<keyword evidence="4" id="KW-1185">Reference proteome</keyword>
<dbReference type="OrthoDB" id="370541at2"/>